<proteinExistence type="inferred from homology"/>
<keyword evidence="7" id="KW-1185">Reference proteome</keyword>
<dbReference type="EMBL" id="CP103866">
    <property type="protein sequence ID" value="UWE03320.1"/>
    <property type="molecule type" value="Genomic_DNA"/>
</dbReference>
<dbReference type="SUPFAM" id="SSF53901">
    <property type="entry name" value="Thiolase-like"/>
    <property type="match status" value="2"/>
</dbReference>
<evidence type="ECO:0000313" key="7">
    <source>
        <dbReference type="Proteomes" id="UP001058650"/>
    </source>
</evidence>
<keyword evidence="2 4" id="KW-0808">Transferase</keyword>
<keyword evidence="3" id="KW-0012">Acyltransferase</keyword>
<name>A0ABY5U3V4_LACSH</name>
<evidence type="ECO:0000256" key="3">
    <source>
        <dbReference type="ARBA" id="ARBA00023315"/>
    </source>
</evidence>
<accession>A0ABY5U3V4</accession>
<comment type="similarity">
    <text evidence="1 4">Belongs to the thiolase-like superfamily. Beta-ketoacyl-ACP synthases family.</text>
</comment>
<evidence type="ECO:0000256" key="1">
    <source>
        <dbReference type="ARBA" id="ARBA00008467"/>
    </source>
</evidence>
<dbReference type="InterPro" id="IPR014030">
    <property type="entry name" value="Ketoacyl_synth_N"/>
</dbReference>
<dbReference type="InterPro" id="IPR016039">
    <property type="entry name" value="Thiolase-like"/>
</dbReference>
<feature type="domain" description="Ketosynthase family 3 (KS3)" evidence="5">
    <location>
        <begin position="2"/>
        <end position="399"/>
    </location>
</feature>
<dbReference type="RefSeq" id="WP_259435915.1">
    <property type="nucleotide sequence ID" value="NZ_CP103866.1"/>
</dbReference>
<evidence type="ECO:0000256" key="4">
    <source>
        <dbReference type="RuleBase" id="RU003694"/>
    </source>
</evidence>
<dbReference type="InterPro" id="IPR014031">
    <property type="entry name" value="Ketoacyl_synth_C"/>
</dbReference>
<dbReference type="Proteomes" id="UP001058650">
    <property type="component" value="Chromosome"/>
</dbReference>
<dbReference type="SMART" id="SM00825">
    <property type="entry name" value="PKS_KS"/>
    <property type="match status" value="1"/>
</dbReference>
<gene>
    <name evidence="6" type="ORF">NYR52_14575</name>
</gene>
<sequence length="405" mass="44388">MLKRVVITGMGIVNPSGIGKEEFWNKVSRGESALRQITRFDASQFPVQVAGEITDFQADDFIPRRFKVKTDLFTHYALAAAQLSLADGDVDLQQEDLHRVGVFLGNNAGGWDICERGFYELYKQGASYVNPWQATAWFPTAPQGFITIRHGIKGYSKSFVCDRASGACGIYFGVRSIQMGYNDLVLTGGTEAPLTPFGMTCYYETGDLAAAKTPEDAYQPFDQESNGIVLGEGSTILILEELEHARARNARIYGEVIATSMTTDHNPEQGLAMQKGIRKALSQAELTPDDIDIVFAEGSGCRTSDRVELESFEEVFDQTQVTVPKSMYGHLYGASGATELACALLAMETGVVPPTINLKKPLTSDSVEIVQEPLVRQVSHALVQSRAREGVNVSIIIRSFTDQDQ</sequence>
<evidence type="ECO:0000256" key="2">
    <source>
        <dbReference type="ARBA" id="ARBA00022679"/>
    </source>
</evidence>
<organism evidence="6 7">
    <name type="scientific">Laceyella sacchari</name>
    <name type="common">Thermoactinomyces thalpophilus</name>
    <dbReference type="NCBI Taxonomy" id="37482"/>
    <lineage>
        <taxon>Bacteria</taxon>
        <taxon>Bacillati</taxon>
        <taxon>Bacillota</taxon>
        <taxon>Bacilli</taxon>
        <taxon>Bacillales</taxon>
        <taxon>Thermoactinomycetaceae</taxon>
        <taxon>Laceyella</taxon>
    </lineage>
</organism>
<evidence type="ECO:0000313" key="6">
    <source>
        <dbReference type="EMBL" id="UWE03320.1"/>
    </source>
</evidence>
<dbReference type="PANTHER" id="PTHR11712">
    <property type="entry name" value="POLYKETIDE SYNTHASE-RELATED"/>
    <property type="match status" value="1"/>
</dbReference>
<dbReference type="Gene3D" id="3.40.47.10">
    <property type="match status" value="2"/>
</dbReference>
<reference evidence="6" key="1">
    <citation type="submission" date="2022-08" db="EMBL/GenBank/DDBJ databases">
        <title>The complete genome sequence of the thermophilic bacterium Laceyella sacchari FBKL4.010 reveals the basis for tetramethylpyrazine biosynthesis in Moutai-flavor Daqu.</title>
        <authorList>
            <person name="Li D."/>
            <person name="Huang W."/>
            <person name="Wang C."/>
            <person name="Qiu S."/>
        </authorList>
    </citation>
    <scope>NUCLEOTIDE SEQUENCE</scope>
    <source>
        <strain evidence="6">FBKL4.014</strain>
    </source>
</reference>
<evidence type="ECO:0000259" key="5">
    <source>
        <dbReference type="PROSITE" id="PS52004"/>
    </source>
</evidence>
<dbReference type="PROSITE" id="PS52004">
    <property type="entry name" value="KS3_2"/>
    <property type="match status" value="1"/>
</dbReference>
<dbReference type="Pfam" id="PF02801">
    <property type="entry name" value="Ketoacyl-synt_C"/>
    <property type="match status" value="1"/>
</dbReference>
<dbReference type="InterPro" id="IPR020841">
    <property type="entry name" value="PKS_Beta-ketoAc_synthase_dom"/>
</dbReference>
<dbReference type="Pfam" id="PF00109">
    <property type="entry name" value="ketoacyl-synt"/>
    <property type="match status" value="1"/>
</dbReference>
<dbReference type="InterPro" id="IPR000794">
    <property type="entry name" value="Beta-ketoacyl_synthase"/>
</dbReference>
<dbReference type="PANTHER" id="PTHR11712:SF322">
    <property type="entry name" value="POLYKETIDE BETA-KETOACYL SYNTHASE 2-RELATED"/>
    <property type="match status" value="1"/>
</dbReference>
<protein>
    <recommendedName>
        <fullName evidence="5">Ketosynthase family 3 (KS3) domain-containing protein</fullName>
    </recommendedName>
</protein>